<dbReference type="PANTHER" id="PTHR42883">
    <property type="entry name" value="GLUCOSE-1-PHOSPHATE THYMIDYLTRANSFERASE"/>
    <property type="match status" value="1"/>
</dbReference>
<dbReference type="EMBL" id="DRTX01000063">
    <property type="protein sequence ID" value="HHF52934.1"/>
    <property type="molecule type" value="Genomic_DNA"/>
</dbReference>
<sequence>MKVIIPVAGKGTRLRPHTFTTPKPLIQVAGKAIICHVIESIQDLGIDEVILVISPEGEDIVSFVKEKYPFKVGFVYQEESLGLGHAIYMAKEMVNKDEGVVVILGDTIIEVDLPRKKEIEDFIAVKKVSDPRRFGIVVLDEEGRIIKVVEKPDTPVSDLAIVGLYYFGNAELLFESLEYIIKNDIRTKGEYQLTDAIARMIDRGWKAKPLFVKEWYDCGTVSALLETNKMLLQKYHKEVKFPGSLVIPPCYFDEGIVIENSLIGPYVTIGKRAKISNAIISNSIIGEEAEVENITITSSLIGKRAYLKGVFKRVNLGDYSELIED</sequence>
<dbReference type="InterPro" id="IPR005835">
    <property type="entry name" value="NTP_transferase_dom"/>
</dbReference>
<dbReference type="Proteomes" id="UP000886050">
    <property type="component" value="Unassembled WGS sequence"/>
</dbReference>
<dbReference type="Gene3D" id="3.90.550.10">
    <property type="entry name" value="Spore Coat Polysaccharide Biosynthesis Protein SpsA, Chain A"/>
    <property type="match status" value="1"/>
</dbReference>
<dbReference type="Pfam" id="PF00483">
    <property type="entry name" value="NTP_transferase"/>
    <property type="match status" value="1"/>
</dbReference>
<protein>
    <submittedName>
        <fullName evidence="2">Nucleotidyl transferase</fullName>
    </submittedName>
</protein>
<accession>A0A7V5LTR3</accession>
<comment type="caution">
    <text evidence="2">The sequence shown here is derived from an EMBL/GenBank/DDBJ whole genome shotgun (WGS) entry which is preliminary data.</text>
</comment>
<name>A0A7V5LTR3_UNCW3</name>
<evidence type="ECO:0000259" key="1">
    <source>
        <dbReference type="Pfam" id="PF00483"/>
    </source>
</evidence>
<evidence type="ECO:0000313" key="2">
    <source>
        <dbReference type="EMBL" id="HHF52934.1"/>
    </source>
</evidence>
<feature type="domain" description="Nucleotidyl transferase" evidence="1">
    <location>
        <begin position="3"/>
        <end position="233"/>
    </location>
</feature>
<dbReference type="PANTHER" id="PTHR42883:SF2">
    <property type="entry name" value="THYMIDYLYLTRANSFERASE"/>
    <property type="match status" value="1"/>
</dbReference>
<keyword evidence="2" id="KW-0808">Transferase</keyword>
<reference evidence="2" key="1">
    <citation type="journal article" date="2020" name="mSystems">
        <title>Genome- and Community-Level Interaction Insights into Carbon Utilization and Element Cycling Functions of Hydrothermarchaeota in Hydrothermal Sediment.</title>
        <authorList>
            <person name="Zhou Z."/>
            <person name="Liu Y."/>
            <person name="Xu W."/>
            <person name="Pan J."/>
            <person name="Luo Z.H."/>
            <person name="Li M."/>
        </authorList>
    </citation>
    <scope>NUCLEOTIDE SEQUENCE [LARGE SCALE GENOMIC DNA]</scope>
    <source>
        <strain evidence="2">HyVt-96</strain>
    </source>
</reference>
<dbReference type="SUPFAM" id="SSF53448">
    <property type="entry name" value="Nucleotide-diphospho-sugar transferases"/>
    <property type="match status" value="1"/>
</dbReference>
<gene>
    <name evidence="2" type="ORF">ENL43_01040</name>
</gene>
<dbReference type="InterPro" id="IPR029044">
    <property type="entry name" value="Nucleotide-diphossugar_trans"/>
</dbReference>
<dbReference type="GO" id="GO:0016740">
    <property type="term" value="F:transferase activity"/>
    <property type="evidence" value="ECO:0007669"/>
    <property type="project" value="UniProtKB-KW"/>
</dbReference>
<dbReference type="AlphaFoldDB" id="A0A7V5LTR3"/>
<dbReference type="Gene3D" id="2.160.10.10">
    <property type="entry name" value="Hexapeptide repeat proteins"/>
    <property type="match status" value="1"/>
</dbReference>
<proteinExistence type="predicted"/>
<organism evidence="2">
    <name type="scientific">candidate division WOR-3 bacterium</name>
    <dbReference type="NCBI Taxonomy" id="2052148"/>
    <lineage>
        <taxon>Bacteria</taxon>
        <taxon>Bacteria division WOR-3</taxon>
    </lineage>
</organism>